<dbReference type="PANTHER" id="PTHR30136">
    <property type="entry name" value="HELIX-TURN-HELIX TRANSCRIPTIONAL REGULATOR, ICLR FAMILY"/>
    <property type="match status" value="1"/>
</dbReference>
<dbReference type="SUPFAM" id="SSF55781">
    <property type="entry name" value="GAF domain-like"/>
    <property type="match status" value="1"/>
</dbReference>
<dbReference type="Pfam" id="PF01614">
    <property type="entry name" value="IclR_C"/>
    <property type="match status" value="1"/>
</dbReference>
<dbReference type="GO" id="GO:0003700">
    <property type="term" value="F:DNA-binding transcription factor activity"/>
    <property type="evidence" value="ECO:0007669"/>
    <property type="project" value="TreeGrafter"/>
</dbReference>
<evidence type="ECO:0000256" key="3">
    <source>
        <dbReference type="ARBA" id="ARBA00023163"/>
    </source>
</evidence>
<evidence type="ECO:0000313" key="7">
    <source>
        <dbReference type="Proteomes" id="UP000598360"/>
    </source>
</evidence>
<dbReference type="AlphaFoldDB" id="A0A929B8F4"/>
<dbReference type="EMBL" id="JADEYC010000002">
    <property type="protein sequence ID" value="MBE9372987.1"/>
    <property type="molecule type" value="Genomic_DNA"/>
</dbReference>
<dbReference type="PROSITE" id="PS51077">
    <property type="entry name" value="HTH_ICLR"/>
    <property type="match status" value="1"/>
</dbReference>
<dbReference type="GO" id="GO:0045892">
    <property type="term" value="P:negative regulation of DNA-templated transcription"/>
    <property type="evidence" value="ECO:0007669"/>
    <property type="project" value="TreeGrafter"/>
</dbReference>
<dbReference type="Proteomes" id="UP000598360">
    <property type="component" value="Unassembled WGS sequence"/>
</dbReference>
<accession>A0A929B8F4</accession>
<dbReference type="RefSeq" id="WP_193926443.1">
    <property type="nucleotide sequence ID" value="NZ_JADEYC010000002.1"/>
</dbReference>
<keyword evidence="1" id="KW-0805">Transcription regulation</keyword>
<evidence type="ECO:0000259" key="5">
    <source>
        <dbReference type="PROSITE" id="PS51078"/>
    </source>
</evidence>
<evidence type="ECO:0000313" key="6">
    <source>
        <dbReference type="EMBL" id="MBE9372987.1"/>
    </source>
</evidence>
<evidence type="ECO:0000256" key="1">
    <source>
        <dbReference type="ARBA" id="ARBA00023015"/>
    </source>
</evidence>
<feature type="domain" description="HTH iclR-type" evidence="4">
    <location>
        <begin position="11"/>
        <end position="72"/>
    </location>
</feature>
<name>A0A929B8F4_9PSEU</name>
<dbReference type="InterPro" id="IPR029016">
    <property type="entry name" value="GAF-like_dom_sf"/>
</dbReference>
<sequence>MPRQAVEPTLISSVRRALRLLEEVSNSPRGNTAKSLARRSGLALPTTYHLLRTLVHDGYLDKLEDGSYVLGDHVGEVLSASPGHLVHRKVRASLAELRDRTRAAAYLARYHDGEAEVTEIVDSPAHPRVDCPIDFREAAHATAVGKCLLSGLSRSERAEHFDRHPPLDLTPQTLTRTRELVHGARPRLCVDTEEYSLGTSCVAVPVDGWPTPVAVGVSLPAGRFDRARGVRDELVAAAERIAGALAVSGMFPEARKTPA</sequence>
<organism evidence="6 7">
    <name type="scientific">Saccharopolyspora montiporae</name>
    <dbReference type="NCBI Taxonomy" id="2781240"/>
    <lineage>
        <taxon>Bacteria</taxon>
        <taxon>Bacillati</taxon>
        <taxon>Actinomycetota</taxon>
        <taxon>Actinomycetes</taxon>
        <taxon>Pseudonocardiales</taxon>
        <taxon>Pseudonocardiaceae</taxon>
        <taxon>Saccharopolyspora</taxon>
    </lineage>
</organism>
<proteinExistence type="predicted"/>
<dbReference type="PROSITE" id="PS51078">
    <property type="entry name" value="ICLR_ED"/>
    <property type="match status" value="1"/>
</dbReference>
<dbReference type="SUPFAM" id="SSF46785">
    <property type="entry name" value="Winged helix' DNA-binding domain"/>
    <property type="match status" value="1"/>
</dbReference>
<reference evidence="6" key="1">
    <citation type="submission" date="2020-10" db="EMBL/GenBank/DDBJ databases">
        <title>Diversity and distribution of actinomycetes associated with coral in the coast of Hainan.</title>
        <authorList>
            <person name="Li F."/>
        </authorList>
    </citation>
    <scope>NUCLEOTIDE SEQUENCE</scope>
    <source>
        <strain evidence="6">HNM0983</strain>
    </source>
</reference>
<dbReference type="InterPro" id="IPR014757">
    <property type="entry name" value="Tscrpt_reg_IclR_C"/>
</dbReference>
<keyword evidence="2" id="KW-0238">DNA-binding</keyword>
<comment type="caution">
    <text evidence="6">The sequence shown here is derived from an EMBL/GenBank/DDBJ whole genome shotgun (WGS) entry which is preliminary data.</text>
</comment>
<keyword evidence="7" id="KW-1185">Reference proteome</keyword>
<feature type="domain" description="IclR-ED" evidence="5">
    <location>
        <begin position="61"/>
        <end position="251"/>
    </location>
</feature>
<gene>
    <name evidence="6" type="ORF">IQ251_00860</name>
</gene>
<dbReference type="Gene3D" id="3.30.450.40">
    <property type="match status" value="1"/>
</dbReference>
<dbReference type="InterPro" id="IPR005471">
    <property type="entry name" value="Tscrpt_reg_IclR_N"/>
</dbReference>
<dbReference type="GO" id="GO:0003677">
    <property type="term" value="F:DNA binding"/>
    <property type="evidence" value="ECO:0007669"/>
    <property type="project" value="UniProtKB-KW"/>
</dbReference>
<dbReference type="SMART" id="SM00346">
    <property type="entry name" value="HTH_ICLR"/>
    <property type="match status" value="1"/>
</dbReference>
<dbReference type="PANTHER" id="PTHR30136:SF24">
    <property type="entry name" value="HTH-TYPE TRANSCRIPTIONAL REPRESSOR ALLR"/>
    <property type="match status" value="1"/>
</dbReference>
<dbReference type="InterPro" id="IPR036388">
    <property type="entry name" value="WH-like_DNA-bd_sf"/>
</dbReference>
<keyword evidence="3" id="KW-0804">Transcription</keyword>
<dbReference type="Pfam" id="PF09339">
    <property type="entry name" value="HTH_IclR"/>
    <property type="match status" value="1"/>
</dbReference>
<dbReference type="InterPro" id="IPR050707">
    <property type="entry name" value="HTH_MetabolicPath_Reg"/>
</dbReference>
<evidence type="ECO:0000259" key="4">
    <source>
        <dbReference type="PROSITE" id="PS51077"/>
    </source>
</evidence>
<evidence type="ECO:0000256" key="2">
    <source>
        <dbReference type="ARBA" id="ARBA00023125"/>
    </source>
</evidence>
<dbReference type="InterPro" id="IPR036390">
    <property type="entry name" value="WH_DNA-bd_sf"/>
</dbReference>
<dbReference type="Gene3D" id="1.10.10.10">
    <property type="entry name" value="Winged helix-like DNA-binding domain superfamily/Winged helix DNA-binding domain"/>
    <property type="match status" value="1"/>
</dbReference>
<protein>
    <submittedName>
        <fullName evidence="6">Helix-turn-helix domain-containing protein</fullName>
    </submittedName>
</protein>